<accession>A0AA48KL84</accession>
<evidence type="ECO:0000256" key="1">
    <source>
        <dbReference type="SAM" id="SignalP"/>
    </source>
</evidence>
<feature type="chain" id="PRO_5041221411" description="Lipocalin-like domain-containing protein" evidence="1">
    <location>
        <begin position="22"/>
        <end position="179"/>
    </location>
</feature>
<protein>
    <recommendedName>
        <fullName evidence="4">Lipocalin-like domain-containing protein</fullName>
    </recommendedName>
</protein>
<dbReference type="EMBL" id="AP027268">
    <property type="protein sequence ID" value="BDW91879.1"/>
    <property type="molecule type" value="Genomic_DNA"/>
</dbReference>
<evidence type="ECO:0000313" key="3">
    <source>
        <dbReference type="Proteomes" id="UP001330184"/>
    </source>
</evidence>
<dbReference type="PROSITE" id="PS51257">
    <property type="entry name" value="PROKAR_LIPOPROTEIN"/>
    <property type="match status" value="1"/>
</dbReference>
<name>A0AA48KL84_9FLAO</name>
<dbReference type="RefSeq" id="WP_338196681.1">
    <property type="nucleotide sequence ID" value="NZ_AP027268.1"/>
</dbReference>
<proteinExistence type="predicted"/>
<evidence type="ECO:0008006" key="4">
    <source>
        <dbReference type="Google" id="ProtNLM"/>
    </source>
</evidence>
<gene>
    <name evidence="2" type="ORF">MACH07_07110</name>
</gene>
<dbReference type="Proteomes" id="UP001330184">
    <property type="component" value="Chromosome"/>
</dbReference>
<evidence type="ECO:0000313" key="2">
    <source>
        <dbReference type="EMBL" id="BDW91879.1"/>
    </source>
</evidence>
<dbReference type="AlphaFoldDB" id="A0AA48KL84"/>
<organism evidence="2 3">
    <name type="scientific">Flagellimonas marinaquae</name>
    <dbReference type="NCBI Taxonomy" id="254955"/>
    <lineage>
        <taxon>Bacteria</taxon>
        <taxon>Pseudomonadati</taxon>
        <taxon>Bacteroidota</taxon>
        <taxon>Flavobacteriia</taxon>
        <taxon>Flavobacteriales</taxon>
        <taxon>Flavobacteriaceae</taxon>
        <taxon>Flagellimonas</taxon>
    </lineage>
</organism>
<keyword evidence="1" id="KW-0732">Signal</keyword>
<reference evidence="2 3" key="1">
    <citation type="submission" date="2023-01" db="EMBL/GenBank/DDBJ databases">
        <title>Complete genome sequence of Muricauda aquimarina strain IFOP_LL357.</title>
        <authorList>
            <person name="Gajardo G."/>
            <person name="Ueki S."/>
            <person name="Maruyama F."/>
        </authorList>
    </citation>
    <scope>NUCLEOTIDE SEQUENCE [LARGE SCALE GENOMIC DNA]</scope>
    <source>
        <strain evidence="2 3">IFOP_LL357</strain>
    </source>
</reference>
<sequence>MKYLKICLLTLLLVACSKDDATSNLSLDEQLVGKWTMTNYYDDTFFVEYQNGVIEKIVPEETNYAIEFTDNPKEIKTIGFLRYSREEYEIVDGEKVITGPVGTNFMDGDDGEGYHTGTWKIENGKLITTGFNQIGPDEFEEFSIISTIQLKGNVLTLTLDNAQFGSHLTGEIIIEYKRQ</sequence>
<keyword evidence="3" id="KW-1185">Reference proteome</keyword>
<feature type="signal peptide" evidence="1">
    <location>
        <begin position="1"/>
        <end position="21"/>
    </location>
</feature>